<evidence type="ECO:0000256" key="13">
    <source>
        <dbReference type="PIRSR" id="PIRSR602169-1"/>
    </source>
</evidence>
<evidence type="ECO:0000259" key="14">
    <source>
        <dbReference type="Pfam" id="PF04151"/>
    </source>
</evidence>
<evidence type="ECO:0000313" key="17">
    <source>
        <dbReference type="Proteomes" id="UP000291562"/>
    </source>
</evidence>
<dbReference type="Pfam" id="PF08453">
    <property type="entry name" value="Peptidase_M9_N"/>
    <property type="match status" value="1"/>
</dbReference>
<name>A0A411HFQ1_9GAMM</name>
<dbReference type="GO" id="GO:0004222">
    <property type="term" value="F:metalloendopeptidase activity"/>
    <property type="evidence" value="ECO:0007669"/>
    <property type="project" value="UniProtKB-EC"/>
</dbReference>
<evidence type="ECO:0000256" key="4">
    <source>
        <dbReference type="ARBA" id="ARBA00012653"/>
    </source>
</evidence>
<evidence type="ECO:0000256" key="10">
    <source>
        <dbReference type="ARBA" id="ARBA00022833"/>
    </source>
</evidence>
<dbReference type="Gene3D" id="2.60.120.380">
    <property type="match status" value="1"/>
</dbReference>
<evidence type="ECO:0000256" key="12">
    <source>
        <dbReference type="ARBA" id="ARBA00023145"/>
    </source>
</evidence>
<reference evidence="16 17" key="1">
    <citation type="submission" date="2019-01" db="EMBL/GenBank/DDBJ databases">
        <title>Pseudolysobacter antarctica gen. nov., sp. nov., isolated from Fildes Peninsula, Antarctica.</title>
        <authorList>
            <person name="Wei Z."/>
            <person name="Peng F."/>
        </authorList>
    </citation>
    <scope>NUCLEOTIDE SEQUENCE [LARGE SCALE GENOMIC DNA]</scope>
    <source>
        <strain evidence="16 17">AQ6-296</strain>
    </source>
</reference>
<comment type="subcellular location">
    <subcellularLocation>
        <location evidence="3">Secreted</location>
    </subcellularLocation>
</comment>
<dbReference type="PANTHER" id="PTHR13062:SF9">
    <property type="entry name" value="MICROBIAL COLLAGENASE"/>
    <property type="match status" value="1"/>
</dbReference>
<keyword evidence="8" id="KW-0732">Signal</keyword>
<feature type="active site" evidence="13">
    <location>
        <position position="523"/>
    </location>
</feature>
<keyword evidence="6" id="KW-0645">Protease</keyword>
<dbReference type="Pfam" id="PF01752">
    <property type="entry name" value="Peptidase_M9"/>
    <property type="match status" value="1"/>
</dbReference>
<dbReference type="Pfam" id="PF04151">
    <property type="entry name" value="PPC"/>
    <property type="match status" value="1"/>
</dbReference>
<evidence type="ECO:0000256" key="2">
    <source>
        <dbReference type="ARBA" id="ARBA00001947"/>
    </source>
</evidence>
<evidence type="ECO:0000256" key="1">
    <source>
        <dbReference type="ARBA" id="ARBA00000424"/>
    </source>
</evidence>
<evidence type="ECO:0000259" key="15">
    <source>
        <dbReference type="Pfam" id="PF08453"/>
    </source>
</evidence>
<dbReference type="GO" id="GO:0005576">
    <property type="term" value="C:extracellular region"/>
    <property type="evidence" value="ECO:0007669"/>
    <property type="project" value="UniProtKB-SubCell"/>
</dbReference>
<evidence type="ECO:0000256" key="11">
    <source>
        <dbReference type="ARBA" id="ARBA00023049"/>
    </source>
</evidence>
<dbReference type="PRINTS" id="PR00931">
    <property type="entry name" value="MICOLLPTASE"/>
</dbReference>
<keyword evidence="7" id="KW-0479">Metal-binding</keyword>
<dbReference type="EC" id="3.4.24.3" evidence="4"/>
<comment type="catalytic activity">
    <reaction evidence="1">
        <text>Digestion of native collagen in the triple helical region at Xaa-|-Gly bonds. With synthetic peptides, a preference is shown for Gly at P3 and P1', Pro and Ala at P2 and P2', and hydroxyproline, Ala or Arg at P3'.</text>
        <dbReference type="EC" id="3.4.24.3"/>
    </reaction>
</comment>
<keyword evidence="9" id="KW-0378">Hydrolase</keyword>
<dbReference type="InterPro" id="IPR007280">
    <property type="entry name" value="Peptidase_C_arc/bac"/>
</dbReference>
<evidence type="ECO:0000256" key="3">
    <source>
        <dbReference type="ARBA" id="ARBA00004613"/>
    </source>
</evidence>
<dbReference type="GO" id="GO:0006508">
    <property type="term" value="P:proteolysis"/>
    <property type="evidence" value="ECO:0007669"/>
    <property type="project" value="UniProtKB-KW"/>
</dbReference>
<proteinExistence type="predicted"/>
<dbReference type="Gene3D" id="1.10.390.20">
    <property type="match status" value="1"/>
</dbReference>
<keyword evidence="11" id="KW-0482">Metalloprotease</keyword>
<comment type="cofactor">
    <cofactor evidence="2">
        <name>Zn(2+)</name>
        <dbReference type="ChEBI" id="CHEBI:29105"/>
    </cofactor>
</comment>
<gene>
    <name evidence="16" type="ORF">ELE36_02390</name>
</gene>
<dbReference type="InterPro" id="IPR002169">
    <property type="entry name" value="Peptidase_M9A/M9B"/>
</dbReference>
<feature type="domain" description="Peptidase M9 collagenase N-terminal" evidence="15">
    <location>
        <begin position="119"/>
        <end position="300"/>
    </location>
</feature>
<keyword evidence="12" id="KW-0865">Zymogen</keyword>
<dbReference type="InterPro" id="IPR013661">
    <property type="entry name" value="Peptidase_M9_N_dom"/>
</dbReference>
<dbReference type="EMBL" id="CP035704">
    <property type="protein sequence ID" value="QBB69315.1"/>
    <property type="molecule type" value="Genomic_DNA"/>
</dbReference>
<accession>A0A411HFQ1</accession>
<dbReference type="GO" id="GO:0008270">
    <property type="term" value="F:zinc ion binding"/>
    <property type="evidence" value="ECO:0007669"/>
    <property type="project" value="InterPro"/>
</dbReference>
<evidence type="ECO:0000256" key="6">
    <source>
        <dbReference type="ARBA" id="ARBA00022670"/>
    </source>
</evidence>
<evidence type="ECO:0000256" key="7">
    <source>
        <dbReference type="ARBA" id="ARBA00022723"/>
    </source>
</evidence>
<dbReference type="Proteomes" id="UP000291562">
    <property type="component" value="Chromosome"/>
</dbReference>
<organism evidence="16 17">
    <name type="scientific">Pseudolysobacter antarcticus</name>
    <dbReference type="NCBI Taxonomy" id="2511995"/>
    <lineage>
        <taxon>Bacteria</taxon>
        <taxon>Pseudomonadati</taxon>
        <taxon>Pseudomonadota</taxon>
        <taxon>Gammaproteobacteria</taxon>
        <taxon>Lysobacterales</taxon>
        <taxon>Rhodanobacteraceae</taxon>
        <taxon>Pseudolysobacter</taxon>
    </lineage>
</organism>
<dbReference type="PANTHER" id="PTHR13062">
    <property type="entry name" value="COLLAGENASE"/>
    <property type="match status" value="1"/>
</dbReference>
<dbReference type="AlphaFoldDB" id="A0A411HFQ1"/>
<evidence type="ECO:0000313" key="16">
    <source>
        <dbReference type="EMBL" id="QBB69315.1"/>
    </source>
</evidence>
<keyword evidence="5" id="KW-0964">Secreted</keyword>
<feature type="domain" description="Peptidase C-terminal archaeal/bacterial" evidence="14">
    <location>
        <begin position="716"/>
        <end position="780"/>
    </location>
</feature>
<evidence type="ECO:0000256" key="8">
    <source>
        <dbReference type="ARBA" id="ARBA00022729"/>
    </source>
</evidence>
<evidence type="ECO:0000256" key="5">
    <source>
        <dbReference type="ARBA" id="ARBA00022525"/>
    </source>
</evidence>
<protein>
    <recommendedName>
        <fullName evidence="4">microbial collagenase</fullName>
        <ecNumber evidence="4">3.4.24.3</ecNumber>
    </recommendedName>
</protein>
<dbReference type="Gene3D" id="3.40.30.160">
    <property type="entry name" value="Collagenase ColT, N-terminal domain"/>
    <property type="match status" value="1"/>
</dbReference>
<evidence type="ECO:0000256" key="9">
    <source>
        <dbReference type="ARBA" id="ARBA00022801"/>
    </source>
</evidence>
<dbReference type="OrthoDB" id="9802683at2"/>
<sequence>MEQKKKSVRRGEPIPIFTGETMSTQLFRCARNLAALASLFSFHANAALPPKGSDTQQYAIAHVQQHRLGANERAPQADPETLREIARSDYDQPQDIAVRLQQLRPRTTQYRMQKTAATCDISVFANSSGSALVTAIKTVDTTCLNQLYSITGSAAGQTFIETKMVSVANAILADAPAYPGNDSNKMLELITYLRAGYYVQYYDSADVGNYGTALANAIRPALDAFTVNAHFQDVNDNHGQILSEFVTLIDSAAENAHQLNTVAGILNRYGPSYNSSYYMLSAVNNVFNVLFRGHQNADFQALVQSDSSITAVLAAFISNNNAQVGTAYEYLLANAGLELARFLKYPDPLHTTLHPKVKAVLDAYSLGGNGAAIYMSTAGNAYAFDEAHCSYFNLCNFPQAVEQTILTVSYQCSPTLKLRAHTLTPAQVAQTCGIVGNEEGYFHQKLATNHQPVANDNNSMLEMVVFSSSTDYQTYSGVIFGNDTNNGGIYLEGDPSVVGNQPRFLCYVAEWLTPFEIWNLTHEYIHYNDGRFDMYGNFGDYPLDLPGSSVWYIEGLAEYLSYSYREVLNPNAISDAATHGFTLSQVFDNTYDSGQVLVYHWGYLATRFMFENHRDQITTMLGYFRPGNYAAYRTFLAGIQTSHDSEWNTWLTCLSSHNGNTSTCGGTGNSETGIFHDSFDGDALPPPKECSDADTQHLGDNCTRSNISANSPNPAYFTVLLPAGLSSLEIQTSGGTGNADLYAKVGNWPSTTDYDGKSTQAGNNESVTILNPAAGWCYIMLPPTQSFSGVQILTLFHH</sequence>
<keyword evidence="17" id="KW-1185">Reference proteome</keyword>
<dbReference type="KEGG" id="xbc:ELE36_02390"/>
<keyword evidence="10" id="KW-0862">Zinc</keyword>